<dbReference type="AlphaFoldDB" id="A0A1I3RAT0"/>
<name>A0A1I3RAT0_9RHOB</name>
<reference evidence="2 3" key="1">
    <citation type="submission" date="2016-10" db="EMBL/GenBank/DDBJ databases">
        <authorList>
            <person name="de Groot N.N."/>
        </authorList>
    </citation>
    <scope>NUCLEOTIDE SEQUENCE [LARGE SCALE GENOMIC DNA]</scope>
    <source>
        <strain evidence="2 3">DSM 19073</strain>
    </source>
</reference>
<organism evidence="2 3">
    <name type="scientific">Jannaschia pohangensis</name>
    <dbReference type="NCBI Taxonomy" id="390807"/>
    <lineage>
        <taxon>Bacteria</taxon>
        <taxon>Pseudomonadati</taxon>
        <taxon>Pseudomonadota</taxon>
        <taxon>Alphaproteobacteria</taxon>
        <taxon>Rhodobacterales</taxon>
        <taxon>Roseobacteraceae</taxon>
        <taxon>Jannaschia</taxon>
    </lineage>
</organism>
<evidence type="ECO:0000256" key="1">
    <source>
        <dbReference type="SAM" id="MobiDB-lite"/>
    </source>
</evidence>
<dbReference type="STRING" id="390807.SAMN04488095_2824"/>
<evidence type="ECO:0000313" key="2">
    <source>
        <dbReference type="EMBL" id="SFJ42427.1"/>
    </source>
</evidence>
<sequence length="111" mass="12724">MTGNSARKLRDLEQLATLRRDRSAVRLAKIQSLIDRLQTKADDLRGKELAASADIAQAIVQDRWDRWRAGQLAELSTQIARLQAVAQPERERHARDQARRAILEKLSRSKR</sequence>
<feature type="compositionally biased region" description="Basic and acidic residues" evidence="1">
    <location>
        <begin position="88"/>
        <end position="111"/>
    </location>
</feature>
<accession>A0A1I3RAT0</accession>
<protein>
    <submittedName>
        <fullName evidence="2">Uncharacterized protein</fullName>
    </submittedName>
</protein>
<gene>
    <name evidence="2" type="ORF">SAMN04488095_2824</name>
</gene>
<keyword evidence="3" id="KW-1185">Reference proteome</keyword>
<proteinExistence type="predicted"/>
<dbReference type="Proteomes" id="UP000199110">
    <property type="component" value="Unassembled WGS sequence"/>
</dbReference>
<dbReference type="EMBL" id="FORA01000003">
    <property type="protein sequence ID" value="SFJ42427.1"/>
    <property type="molecule type" value="Genomic_DNA"/>
</dbReference>
<feature type="region of interest" description="Disordered" evidence="1">
    <location>
        <begin position="86"/>
        <end position="111"/>
    </location>
</feature>
<evidence type="ECO:0000313" key="3">
    <source>
        <dbReference type="Proteomes" id="UP000199110"/>
    </source>
</evidence>